<evidence type="ECO:0000256" key="4">
    <source>
        <dbReference type="ARBA" id="ARBA00022692"/>
    </source>
</evidence>
<dbReference type="OrthoDB" id="5516675at2"/>
<feature type="transmembrane region" description="Helical" evidence="8">
    <location>
        <begin position="21"/>
        <end position="43"/>
    </location>
</feature>
<evidence type="ECO:0000256" key="3">
    <source>
        <dbReference type="ARBA" id="ARBA00022475"/>
    </source>
</evidence>
<keyword evidence="3" id="KW-1003">Cell membrane</keyword>
<keyword evidence="10" id="KW-1185">Reference proteome</keyword>
<evidence type="ECO:0000313" key="9">
    <source>
        <dbReference type="EMBL" id="MRG91220.1"/>
    </source>
</evidence>
<comment type="similarity">
    <text evidence="2 7">Belongs to the ExbD/TolR family.</text>
</comment>
<keyword evidence="7" id="KW-0813">Transport</keyword>
<dbReference type="PANTHER" id="PTHR30558">
    <property type="entry name" value="EXBD MEMBRANE COMPONENT OF PMF-DRIVEN MACROMOLECULE IMPORT SYSTEM"/>
    <property type="match status" value="1"/>
</dbReference>
<keyword evidence="7" id="KW-0653">Protein transport</keyword>
<evidence type="ECO:0000256" key="7">
    <source>
        <dbReference type="RuleBase" id="RU003879"/>
    </source>
</evidence>
<dbReference type="GO" id="GO:0022857">
    <property type="term" value="F:transmembrane transporter activity"/>
    <property type="evidence" value="ECO:0007669"/>
    <property type="project" value="InterPro"/>
</dbReference>
<dbReference type="Pfam" id="PF02472">
    <property type="entry name" value="ExbD"/>
    <property type="match status" value="1"/>
</dbReference>
<evidence type="ECO:0000256" key="1">
    <source>
        <dbReference type="ARBA" id="ARBA00004162"/>
    </source>
</evidence>
<gene>
    <name evidence="9" type="ORF">GF068_04685</name>
</gene>
<keyword evidence="6 8" id="KW-0472">Membrane</keyword>
<dbReference type="GO" id="GO:0005886">
    <property type="term" value="C:plasma membrane"/>
    <property type="evidence" value="ECO:0007669"/>
    <property type="project" value="UniProtKB-SubCell"/>
</dbReference>
<comment type="subcellular location">
    <subcellularLocation>
        <location evidence="1">Cell membrane</location>
        <topology evidence="1">Single-pass membrane protein</topology>
    </subcellularLocation>
    <subcellularLocation>
        <location evidence="7">Cell membrane</location>
        <topology evidence="7">Single-pass type II membrane protein</topology>
    </subcellularLocation>
</comment>
<evidence type="ECO:0000256" key="8">
    <source>
        <dbReference type="SAM" id="Phobius"/>
    </source>
</evidence>
<evidence type="ECO:0000256" key="6">
    <source>
        <dbReference type="ARBA" id="ARBA00023136"/>
    </source>
</evidence>
<name>A0A6N7PLU1_9BACT</name>
<dbReference type="EMBL" id="WJIE01000001">
    <property type="protein sequence ID" value="MRG91220.1"/>
    <property type="molecule type" value="Genomic_DNA"/>
</dbReference>
<protein>
    <submittedName>
        <fullName evidence="9">Biopolymer transporter ExbD</fullName>
    </submittedName>
</protein>
<keyword evidence="5 8" id="KW-1133">Transmembrane helix</keyword>
<accession>A0A6N7PLU1</accession>
<evidence type="ECO:0000313" key="10">
    <source>
        <dbReference type="Proteomes" id="UP000440224"/>
    </source>
</evidence>
<evidence type="ECO:0000256" key="2">
    <source>
        <dbReference type="ARBA" id="ARBA00005811"/>
    </source>
</evidence>
<sequence length="151" mass="17064">MSRKTRRVAIKPANPPNSDINVTPLVDVVLVLLIIFMVVTPLLEKNLDVRVPDTEKVETVTEVPPDQLVVRIGTEGDFRINFDKVTNEEYVDKLKTKLERRKEDDKIVFFIADDKANYARLITALDGAKQAGAKVLGMMTTPPDEEEEKKE</sequence>
<keyword evidence="4 7" id="KW-0812">Transmembrane</keyword>
<dbReference type="PANTHER" id="PTHR30558:SF7">
    <property type="entry name" value="TOL-PAL SYSTEM PROTEIN TOLR"/>
    <property type="match status" value="1"/>
</dbReference>
<reference evidence="9 10" key="1">
    <citation type="submission" date="2019-10" db="EMBL/GenBank/DDBJ databases">
        <title>A soil myxobacterium in the family Polyangiaceae.</title>
        <authorList>
            <person name="Li Y."/>
            <person name="Wang J."/>
        </authorList>
    </citation>
    <scope>NUCLEOTIDE SEQUENCE [LARGE SCALE GENOMIC DNA]</scope>
    <source>
        <strain evidence="9 10">DSM 14734</strain>
    </source>
</reference>
<organism evidence="9 10">
    <name type="scientific">Polyangium spumosum</name>
    <dbReference type="NCBI Taxonomy" id="889282"/>
    <lineage>
        <taxon>Bacteria</taxon>
        <taxon>Pseudomonadati</taxon>
        <taxon>Myxococcota</taxon>
        <taxon>Polyangia</taxon>
        <taxon>Polyangiales</taxon>
        <taxon>Polyangiaceae</taxon>
        <taxon>Polyangium</taxon>
    </lineage>
</organism>
<dbReference type="Proteomes" id="UP000440224">
    <property type="component" value="Unassembled WGS sequence"/>
</dbReference>
<evidence type="ECO:0000256" key="5">
    <source>
        <dbReference type="ARBA" id="ARBA00022989"/>
    </source>
</evidence>
<dbReference type="RefSeq" id="WP_153818042.1">
    <property type="nucleotide sequence ID" value="NZ_WJIE01000001.1"/>
</dbReference>
<dbReference type="Gene3D" id="3.30.420.270">
    <property type="match status" value="1"/>
</dbReference>
<dbReference type="AlphaFoldDB" id="A0A6N7PLU1"/>
<comment type="caution">
    <text evidence="9">The sequence shown here is derived from an EMBL/GenBank/DDBJ whole genome shotgun (WGS) entry which is preliminary data.</text>
</comment>
<dbReference type="InterPro" id="IPR003400">
    <property type="entry name" value="ExbD"/>
</dbReference>
<dbReference type="GO" id="GO:0015031">
    <property type="term" value="P:protein transport"/>
    <property type="evidence" value="ECO:0007669"/>
    <property type="project" value="UniProtKB-KW"/>
</dbReference>
<proteinExistence type="inferred from homology"/>